<dbReference type="PANTHER" id="PTHR30477:SF21">
    <property type="entry name" value="ABC-3 PROTEIN"/>
    <property type="match status" value="1"/>
</dbReference>
<comment type="subcellular location">
    <subcellularLocation>
        <location evidence="6">Cell membrane</location>
        <topology evidence="6">Multi-pass membrane protein</topology>
    </subcellularLocation>
    <subcellularLocation>
        <location evidence="1">Membrane</location>
        <topology evidence="1">Multi-pass membrane protein</topology>
    </subcellularLocation>
</comment>
<accession>A0A9W6R453</accession>
<keyword evidence="4 7" id="KW-1133">Transmembrane helix</keyword>
<evidence type="ECO:0000256" key="3">
    <source>
        <dbReference type="ARBA" id="ARBA00022692"/>
    </source>
</evidence>
<dbReference type="Gene3D" id="1.10.3470.10">
    <property type="entry name" value="ABC transporter involved in vitamin B12 uptake, BtuC"/>
    <property type="match status" value="1"/>
</dbReference>
<dbReference type="GO" id="GO:0004386">
    <property type="term" value="F:helicase activity"/>
    <property type="evidence" value="ECO:0007669"/>
    <property type="project" value="UniProtKB-KW"/>
</dbReference>
<feature type="transmembrane region" description="Helical" evidence="7">
    <location>
        <begin position="28"/>
        <end position="55"/>
    </location>
</feature>
<evidence type="ECO:0000256" key="5">
    <source>
        <dbReference type="ARBA" id="ARBA00023136"/>
    </source>
</evidence>
<keyword evidence="6" id="KW-0813">Transport</keyword>
<reference evidence="8" key="1">
    <citation type="submission" date="2023-03" db="EMBL/GenBank/DDBJ databases">
        <title>Amycolatopsis taiwanensis NBRC 103393.</title>
        <authorList>
            <person name="Ichikawa N."/>
            <person name="Sato H."/>
            <person name="Tonouchi N."/>
        </authorList>
    </citation>
    <scope>NUCLEOTIDE SEQUENCE</scope>
    <source>
        <strain evidence="8">NBRC 103393</strain>
    </source>
</reference>
<sequence length="326" mass="33672">MRVKFQHILAKVTKMDKLFDFGMTWQLLGYPFVLTALLAAAVLGLVAGMLGPLIVMRRMSFAVHGTSELAFTGAAAALLVGVGVEYGALAGAVLAALLLGLLGGRESERDSVIGAILSFGLGLGVLLLWFYPGRTGNKFGILVGQIVSIQTTNLIVLVAAAVVVLLVLGVIYRPLLFASVDPHVAAARGVPARLLSVVFAVLVGVATALGVQIVGALLVVALMVTPAAAAVRLTASPWRATVLAVVFAEVAALGGIVLSLAPGAPVSAFVTAISFLIYLICRFVAYRRDSARVGRQLKDAGSVPVVIDNDAARGRGGRPSPRSIGT</sequence>
<dbReference type="SUPFAM" id="SSF81345">
    <property type="entry name" value="ABC transporter involved in vitamin B12 uptake, BtuC"/>
    <property type="match status" value="1"/>
</dbReference>
<organism evidence="8 9">
    <name type="scientific">Amycolatopsis taiwanensis</name>
    <dbReference type="NCBI Taxonomy" id="342230"/>
    <lineage>
        <taxon>Bacteria</taxon>
        <taxon>Bacillati</taxon>
        <taxon>Actinomycetota</taxon>
        <taxon>Actinomycetes</taxon>
        <taxon>Pseudonocardiales</taxon>
        <taxon>Pseudonocardiaceae</taxon>
        <taxon>Amycolatopsis</taxon>
    </lineage>
</organism>
<comment type="similarity">
    <text evidence="2 6">Belongs to the ABC-3 integral membrane protein family.</text>
</comment>
<evidence type="ECO:0000256" key="6">
    <source>
        <dbReference type="RuleBase" id="RU003943"/>
    </source>
</evidence>
<dbReference type="GO" id="GO:0055085">
    <property type="term" value="P:transmembrane transport"/>
    <property type="evidence" value="ECO:0007669"/>
    <property type="project" value="InterPro"/>
</dbReference>
<keyword evidence="3 6" id="KW-0812">Transmembrane</keyword>
<name>A0A9W6R453_9PSEU</name>
<feature type="transmembrane region" description="Helical" evidence="7">
    <location>
        <begin position="152"/>
        <end position="175"/>
    </location>
</feature>
<evidence type="ECO:0000256" key="4">
    <source>
        <dbReference type="ARBA" id="ARBA00022989"/>
    </source>
</evidence>
<evidence type="ECO:0000313" key="9">
    <source>
        <dbReference type="Proteomes" id="UP001165136"/>
    </source>
</evidence>
<keyword evidence="8" id="KW-0067">ATP-binding</keyword>
<proteinExistence type="inferred from homology"/>
<dbReference type="Proteomes" id="UP001165136">
    <property type="component" value="Unassembled WGS sequence"/>
</dbReference>
<feature type="transmembrane region" description="Helical" evidence="7">
    <location>
        <begin position="240"/>
        <end position="260"/>
    </location>
</feature>
<feature type="transmembrane region" description="Helical" evidence="7">
    <location>
        <begin position="195"/>
        <end position="228"/>
    </location>
</feature>
<keyword evidence="9" id="KW-1185">Reference proteome</keyword>
<dbReference type="InterPro" id="IPR001626">
    <property type="entry name" value="ABC_TroCD"/>
</dbReference>
<evidence type="ECO:0000313" key="8">
    <source>
        <dbReference type="EMBL" id="GLY68536.1"/>
    </source>
</evidence>
<comment type="caution">
    <text evidence="8">The sequence shown here is derived from an EMBL/GenBank/DDBJ whole genome shotgun (WGS) entry which is preliminary data.</text>
</comment>
<feature type="transmembrane region" description="Helical" evidence="7">
    <location>
        <begin position="76"/>
        <end position="99"/>
    </location>
</feature>
<dbReference type="PANTHER" id="PTHR30477">
    <property type="entry name" value="ABC-TRANSPORTER METAL-BINDING PROTEIN"/>
    <property type="match status" value="1"/>
</dbReference>
<dbReference type="AlphaFoldDB" id="A0A9W6R453"/>
<keyword evidence="8" id="KW-0378">Hydrolase</keyword>
<dbReference type="InterPro" id="IPR037294">
    <property type="entry name" value="ABC_BtuC-like"/>
</dbReference>
<dbReference type="GO" id="GO:0043190">
    <property type="term" value="C:ATP-binding cassette (ABC) transporter complex"/>
    <property type="evidence" value="ECO:0007669"/>
    <property type="project" value="InterPro"/>
</dbReference>
<protein>
    <submittedName>
        <fullName evidence="8">Helicase</fullName>
    </submittedName>
</protein>
<evidence type="ECO:0000256" key="1">
    <source>
        <dbReference type="ARBA" id="ARBA00004141"/>
    </source>
</evidence>
<gene>
    <name evidence="8" type="ORF">Atai01_51550</name>
</gene>
<dbReference type="EMBL" id="BSTI01000012">
    <property type="protein sequence ID" value="GLY68536.1"/>
    <property type="molecule type" value="Genomic_DNA"/>
</dbReference>
<feature type="transmembrane region" description="Helical" evidence="7">
    <location>
        <begin position="266"/>
        <end position="285"/>
    </location>
</feature>
<keyword evidence="8" id="KW-0547">Nucleotide-binding</keyword>
<evidence type="ECO:0000256" key="7">
    <source>
        <dbReference type="SAM" id="Phobius"/>
    </source>
</evidence>
<keyword evidence="8" id="KW-0347">Helicase</keyword>
<evidence type="ECO:0000256" key="2">
    <source>
        <dbReference type="ARBA" id="ARBA00008034"/>
    </source>
</evidence>
<feature type="transmembrane region" description="Helical" evidence="7">
    <location>
        <begin position="111"/>
        <end position="131"/>
    </location>
</feature>
<dbReference type="Pfam" id="PF00950">
    <property type="entry name" value="ABC-3"/>
    <property type="match status" value="1"/>
</dbReference>
<keyword evidence="5 7" id="KW-0472">Membrane</keyword>